<dbReference type="InterPro" id="IPR021514">
    <property type="entry name" value="DUF3176"/>
</dbReference>
<evidence type="ECO:0000256" key="2">
    <source>
        <dbReference type="SAM" id="Phobius"/>
    </source>
</evidence>
<dbReference type="Pfam" id="PF11374">
    <property type="entry name" value="DUF3176"/>
    <property type="match status" value="1"/>
</dbReference>
<proteinExistence type="predicted"/>
<dbReference type="PANTHER" id="PTHR35394">
    <property type="entry name" value="DUF3176 DOMAIN-CONTAINING PROTEIN"/>
    <property type="match status" value="1"/>
</dbReference>
<feature type="transmembrane region" description="Helical" evidence="2">
    <location>
        <begin position="166"/>
        <end position="184"/>
    </location>
</feature>
<keyword evidence="2" id="KW-0472">Membrane</keyword>
<reference evidence="3 4" key="1">
    <citation type="journal article" date="2018" name="Sci. Rep.">
        <title>Comparative genomics provides insights into the lifestyle and reveals functional heterogeneity of dark septate endophytic fungi.</title>
        <authorList>
            <person name="Knapp D.G."/>
            <person name="Nemeth J.B."/>
            <person name="Barry K."/>
            <person name="Hainaut M."/>
            <person name="Henrissat B."/>
            <person name="Johnson J."/>
            <person name="Kuo A."/>
            <person name="Lim J.H.P."/>
            <person name="Lipzen A."/>
            <person name="Nolan M."/>
            <person name="Ohm R.A."/>
            <person name="Tamas L."/>
            <person name="Grigoriev I.V."/>
            <person name="Spatafora J.W."/>
            <person name="Nagy L.G."/>
            <person name="Kovacs G.M."/>
        </authorList>
    </citation>
    <scope>NUCLEOTIDE SEQUENCE [LARGE SCALE GENOMIC DNA]</scope>
    <source>
        <strain evidence="3 4">DSE2036</strain>
    </source>
</reference>
<feature type="compositionally biased region" description="Polar residues" evidence="1">
    <location>
        <begin position="30"/>
        <end position="46"/>
    </location>
</feature>
<organism evidence="3 4">
    <name type="scientific">Periconia macrospinosa</name>
    <dbReference type="NCBI Taxonomy" id="97972"/>
    <lineage>
        <taxon>Eukaryota</taxon>
        <taxon>Fungi</taxon>
        <taxon>Dikarya</taxon>
        <taxon>Ascomycota</taxon>
        <taxon>Pezizomycotina</taxon>
        <taxon>Dothideomycetes</taxon>
        <taxon>Pleosporomycetidae</taxon>
        <taxon>Pleosporales</taxon>
        <taxon>Massarineae</taxon>
        <taxon>Periconiaceae</taxon>
        <taxon>Periconia</taxon>
    </lineage>
</organism>
<dbReference type="OrthoDB" id="5242705at2759"/>
<feature type="region of interest" description="Disordered" evidence="1">
    <location>
        <begin position="1"/>
        <end position="46"/>
    </location>
</feature>
<feature type="transmembrane region" description="Helical" evidence="2">
    <location>
        <begin position="66"/>
        <end position="86"/>
    </location>
</feature>
<feature type="compositionally biased region" description="Polar residues" evidence="1">
    <location>
        <begin position="1"/>
        <end position="17"/>
    </location>
</feature>
<dbReference type="STRING" id="97972.A0A2V1D8Q6"/>
<dbReference type="PANTHER" id="PTHR35394:SF5">
    <property type="entry name" value="DUF3176 DOMAIN-CONTAINING PROTEIN"/>
    <property type="match status" value="1"/>
</dbReference>
<accession>A0A2V1D8Q6</accession>
<protein>
    <submittedName>
        <fullName evidence="3">Uncharacterized protein</fullName>
    </submittedName>
</protein>
<keyword evidence="2" id="KW-0812">Transmembrane</keyword>
<sequence length="612" mass="67854">MAQYASLGQQEFPSTMSDDSKPTFLVDRSGANTPTQGKTISSHLSSSEQDRTTNLHYDAKEWISDVFAWFVGTILLAVIITIMVVYHNKNLSQWHSNVQITTIVALLSQVAQSAFLIPIETCISQLKWSWFRDRRSTMHLDDFDQASRGFKGSTKMLFTLSKVPRLVHLGALSMILMITFQPFFQQAINISLETVEVKDSPAAVPRAVSYQSPASSNVWNEDYLYRGSGNGADLYLSSIMLSSMTSTTGIQTPSNVPANCPTGQCSWSDYTTLALCTSLSNITTDLIYQSTDIGDLITLPGITNMDKRIFRTMSLTTVFGNGRETLGFSGQRANLSTLALNKTGNVIQDLAQVYLSYYDPCLADRNLTAYRRTENWRAYKASVGLCLQTLSTNYNSSTNTSIISSHRDVVWENKKDEFNISYWHTNHPSAPGDDFSIRESTADYIGGQLGMLFNISASAAPGGVNYLFGSVAGTAVTNDLYGTNPLVCSNNTENGLKGFTKRLDNLVNSINNGFRAASSSVTVKGKSFENLQQIQVNFWFLVPPCALYVLLTGFLIATILHTTNVPLWKSSQLALLYAMSNPEMLSTKVEMEERARKTKLRFSKGDWQLKHE</sequence>
<dbReference type="Proteomes" id="UP000244855">
    <property type="component" value="Unassembled WGS sequence"/>
</dbReference>
<evidence type="ECO:0000313" key="3">
    <source>
        <dbReference type="EMBL" id="PVH93549.1"/>
    </source>
</evidence>
<gene>
    <name evidence="3" type="ORF">DM02DRAFT_733063</name>
</gene>
<dbReference type="EMBL" id="KZ805582">
    <property type="protein sequence ID" value="PVH93549.1"/>
    <property type="molecule type" value="Genomic_DNA"/>
</dbReference>
<name>A0A2V1D8Q6_9PLEO</name>
<evidence type="ECO:0000256" key="1">
    <source>
        <dbReference type="SAM" id="MobiDB-lite"/>
    </source>
</evidence>
<keyword evidence="2" id="KW-1133">Transmembrane helix</keyword>
<feature type="transmembrane region" description="Helical" evidence="2">
    <location>
        <begin position="538"/>
        <end position="560"/>
    </location>
</feature>
<dbReference type="AlphaFoldDB" id="A0A2V1D8Q6"/>
<keyword evidence="4" id="KW-1185">Reference proteome</keyword>
<evidence type="ECO:0000313" key="4">
    <source>
        <dbReference type="Proteomes" id="UP000244855"/>
    </source>
</evidence>